<dbReference type="EMBL" id="UINC01156080">
    <property type="protein sequence ID" value="SVD52293.1"/>
    <property type="molecule type" value="Genomic_DNA"/>
</dbReference>
<organism evidence="1">
    <name type="scientific">marine metagenome</name>
    <dbReference type="NCBI Taxonomy" id="408172"/>
    <lineage>
        <taxon>unclassified sequences</taxon>
        <taxon>metagenomes</taxon>
        <taxon>ecological metagenomes</taxon>
    </lineage>
</organism>
<proteinExistence type="predicted"/>
<name>A0A382W0L8_9ZZZZ</name>
<accession>A0A382W0L8</accession>
<protein>
    <submittedName>
        <fullName evidence="1">Uncharacterized protein</fullName>
    </submittedName>
</protein>
<gene>
    <name evidence="1" type="ORF">METZ01_LOCUS405147</name>
</gene>
<sequence length="205" mass="23449">MSLKINIATSDGDKKICDQIVIDNHSYVASAKTVGRVIKYIIYYENDVVGTFWLGSGFKPTPKSILNYFNKSQSQFDDMFNSVADNKRFCLIKSIPNLGSQLLKGIRNRAKQDWYDKYDDDLQAIVTTIGADKKGSVYLADNWEFIGQTAGLPKERKSFSFKWDQGKEHLKTETGWVDGKDRKRIFITTKLKDKISRSTLDGFFK</sequence>
<dbReference type="AlphaFoldDB" id="A0A382W0L8"/>
<reference evidence="1" key="1">
    <citation type="submission" date="2018-05" db="EMBL/GenBank/DDBJ databases">
        <authorList>
            <person name="Lanie J.A."/>
            <person name="Ng W.-L."/>
            <person name="Kazmierczak K.M."/>
            <person name="Andrzejewski T.M."/>
            <person name="Davidsen T.M."/>
            <person name="Wayne K.J."/>
            <person name="Tettelin H."/>
            <person name="Glass J.I."/>
            <person name="Rusch D."/>
            <person name="Podicherti R."/>
            <person name="Tsui H.-C.T."/>
            <person name="Winkler M.E."/>
        </authorList>
    </citation>
    <scope>NUCLEOTIDE SEQUENCE</scope>
</reference>
<evidence type="ECO:0000313" key="1">
    <source>
        <dbReference type="EMBL" id="SVD52293.1"/>
    </source>
</evidence>